<gene>
    <name evidence="1" type="ORF">AZE42_12137</name>
</gene>
<sequence length="60" mass="6665">MIRAPLSIFHSQNVLATAVESVVCAESISKLVPFGETRLPEMTVSSSIQMQVSRGWWAWT</sequence>
<dbReference type="EMBL" id="LVVM01005625">
    <property type="protein sequence ID" value="OJA10075.1"/>
    <property type="molecule type" value="Genomic_DNA"/>
</dbReference>
<keyword evidence="2" id="KW-1185">Reference proteome</keyword>
<dbReference type="AlphaFoldDB" id="A0A1J8PQP7"/>
<accession>A0A1J8PQP7</accession>
<evidence type="ECO:0000313" key="1">
    <source>
        <dbReference type="EMBL" id="OJA10075.1"/>
    </source>
</evidence>
<comment type="caution">
    <text evidence="1">The sequence shown here is derived from an EMBL/GenBank/DDBJ whole genome shotgun (WGS) entry which is preliminary data.</text>
</comment>
<protein>
    <submittedName>
        <fullName evidence="1">Uncharacterized protein</fullName>
    </submittedName>
</protein>
<dbReference type="Proteomes" id="UP000183567">
    <property type="component" value="Unassembled WGS sequence"/>
</dbReference>
<organism evidence="1 2">
    <name type="scientific">Rhizopogon vesiculosus</name>
    <dbReference type="NCBI Taxonomy" id="180088"/>
    <lineage>
        <taxon>Eukaryota</taxon>
        <taxon>Fungi</taxon>
        <taxon>Dikarya</taxon>
        <taxon>Basidiomycota</taxon>
        <taxon>Agaricomycotina</taxon>
        <taxon>Agaricomycetes</taxon>
        <taxon>Agaricomycetidae</taxon>
        <taxon>Boletales</taxon>
        <taxon>Suillineae</taxon>
        <taxon>Rhizopogonaceae</taxon>
        <taxon>Rhizopogon</taxon>
    </lineage>
</organism>
<evidence type="ECO:0000313" key="2">
    <source>
        <dbReference type="Proteomes" id="UP000183567"/>
    </source>
</evidence>
<reference evidence="1 2" key="1">
    <citation type="submission" date="2016-03" db="EMBL/GenBank/DDBJ databases">
        <title>Comparative genomics of the ectomycorrhizal sister species Rhizopogon vinicolor and Rhizopogon vesiculosus (Basidiomycota: Boletales) reveals a divergence of the mating type B locus.</title>
        <authorList>
            <person name="Mujic A.B."/>
            <person name="Kuo A."/>
            <person name="Tritt A."/>
            <person name="Lipzen A."/>
            <person name="Chen C."/>
            <person name="Johnson J."/>
            <person name="Sharma A."/>
            <person name="Barry K."/>
            <person name="Grigoriev I.V."/>
            <person name="Spatafora J.W."/>
        </authorList>
    </citation>
    <scope>NUCLEOTIDE SEQUENCE [LARGE SCALE GENOMIC DNA]</scope>
    <source>
        <strain evidence="1 2">AM-OR11-056</strain>
    </source>
</reference>
<proteinExistence type="predicted"/>
<name>A0A1J8PQP7_9AGAM</name>